<dbReference type="InterPro" id="IPR019508">
    <property type="entry name" value="Prot_inh_I48_clitocypin"/>
</dbReference>
<dbReference type="EMBL" id="CAJMWW010000019">
    <property type="protein sequence ID" value="CAE6401160.1"/>
    <property type="molecule type" value="Genomic_DNA"/>
</dbReference>
<evidence type="ECO:0000256" key="2">
    <source>
        <dbReference type="ARBA" id="ARBA00022690"/>
    </source>
</evidence>
<proteinExistence type="inferred from homology"/>
<accession>A0A8H3A2U5</accession>
<comment type="subunit">
    <text evidence="1">Homodimer.</text>
</comment>
<evidence type="ECO:0000313" key="7">
    <source>
        <dbReference type="Proteomes" id="UP000663841"/>
    </source>
</evidence>
<comment type="function">
    <text evidence="4">Binds and inhibits cysteine proteinases. Inhibits most strongly papain and cathepsin L, more weakly bromelain and cathepsin B while it is completely ineffective against cathepsin H.</text>
</comment>
<reference evidence="6" key="1">
    <citation type="submission" date="2021-01" db="EMBL/GenBank/DDBJ databases">
        <authorList>
            <person name="Kaushik A."/>
        </authorList>
    </citation>
    <scope>NUCLEOTIDE SEQUENCE</scope>
    <source>
        <strain evidence="6">AG3-T5</strain>
    </source>
</reference>
<dbReference type="GO" id="GO:0004869">
    <property type="term" value="F:cysteine-type endopeptidase inhibitor activity"/>
    <property type="evidence" value="ECO:0007669"/>
    <property type="project" value="UniProtKB-KW"/>
</dbReference>
<name>A0A8H3A2U5_9AGAM</name>
<organism evidence="6 7">
    <name type="scientific">Rhizoctonia solani</name>
    <dbReference type="NCBI Taxonomy" id="456999"/>
    <lineage>
        <taxon>Eukaryota</taxon>
        <taxon>Fungi</taxon>
        <taxon>Dikarya</taxon>
        <taxon>Basidiomycota</taxon>
        <taxon>Agaricomycotina</taxon>
        <taxon>Agaricomycetes</taxon>
        <taxon>Cantharellales</taxon>
        <taxon>Ceratobasidiaceae</taxon>
        <taxon>Rhizoctonia</taxon>
    </lineage>
</organism>
<dbReference type="AlphaFoldDB" id="A0A8H3A2U5"/>
<keyword evidence="3" id="KW-0789">Thiol protease inhibitor</keyword>
<evidence type="ECO:0000256" key="3">
    <source>
        <dbReference type="ARBA" id="ARBA00022704"/>
    </source>
</evidence>
<sequence>MAAIAPGFYTMRILRSDETRLNVGGMYATAQAPRAPVKLEREGVQGQVWHVSPGYENGQEAISLKAVGINGDVTYLHNESMELEAPLTLWEETFFHARHERDIGNIGVYSMVPAGPLPIGITWYVGQNGNQEVALQPFPLIPDGPPYPVWAFTPVNKN</sequence>
<dbReference type="Gene3D" id="2.80.10.50">
    <property type="match status" value="1"/>
</dbReference>
<gene>
    <name evidence="6" type="ORF">RDB_LOCUS7857</name>
</gene>
<dbReference type="Pfam" id="PF10467">
    <property type="entry name" value="Inhibitor_I48"/>
    <property type="match status" value="1"/>
</dbReference>
<keyword evidence="2" id="KW-0646">Protease inhibitor</keyword>
<evidence type="ECO:0000256" key="1">
    <source>
        <dbReference type="ARBA" id="ARBA00011738"/>
    </source>
</evidence>
<comment type="caution">
    <text evidence="6">The sequence shown here is derived from an EMBL/GenBank/DDBJ whole genome shotgun (WGS) entry which is preliminary data.</text>
</comment>
<evidence type="ECO:0000256" key="4">
    <source>
        <dbReference type="ARBA" id="ARBA00024855"/>
    </source>
</evidence>
<protein>
    <submittedName>
        <fullName evidence="6">Uncharacterized protein</fullName>
    </submittedName>
</protein>
<comment type="similarity">
    <text evidence="5">Belongs to the protease inhibitor I48 family.</text>
</comment>
<evidence type="ECO:0000313" key="6">
    <source>
        <dbReference type="EMBL" id="CAE6401160.1"/>
    </source>
</evidence>
<evidence type="ECO:0000256" key="5">
    <source>
        <dbReference type="ARBA" id="ARBA00025775"/>
    </source>
</evidence>
<dbReference type="Proteomes" id="UP000663841">
    <property type="component" value="Unassembled WGS sequence"/>
</dbReference>